<dbReference type="STRING" id="91626.A0A0C9MHI9"/>
<evidence type="ECO:0000256" key="6">
    <source>
        <dbReference type="RuleBase" id="RU000394"/>
    </source>
</evidence>
<keyword evidence="2 6" id="KW-0067">ATP-binding</keyword>
<comment type="caution">
    <text evidence="5">Lacks conserved residue(s) required for the propagation of feature annotation.</text>
</comment>
<keyword evidence="3 7" id="KW-0175">Coiled coil</keyword>
<dbReference type="GO" id="GO:0008017">
    <property type="term" value="F:microtubule binding"/>
    <property type="evidence" value="ECO:0007669"/>
    <property type="project" value="InterPro"/>
</dbReference>
<dbReference type="GO" id="GO:0005524">
    <property type="term" value="F:ATP binding"/>
    <property type="evidence" value="ECO:0007669"/>
    <property type="project" value="UniProtKB-KW"/>
</dbReference>
<dbReference type="SMART" id="SM00129">
    <property type="entry name" value="KISc"/>
    <property type="match status" value="1"/>
</dbReference>
<evidence type="ECO:0000313" key="10">
    <source>
        <dbReference type="EMBL" id="GAN10211.1"/>
    </source>
</evidence>
<reference evidence="10" key="1">
    <citation type="submission" date="2014-09" db="EMBL/GenBank/DDBJ databases">
        <title>Draft genome sequence of an oleaginous Mucoromycotina fungus Mucor ambiguus NBRC6742.</title>
        <authorList>
            <person name="Takeda I."/>
            <person name="Yamane N."/>
            <person name="Morita T."/>
            <person name="Tamano K."/>
            <person name="Machida M."/>
            <person name="Baker S."/>
            <person name="Koike H."/>
        </authorList>
    </citation>
    <scope>NUCLEOTIDE SEQUENCE</scope>
    <source>
        <strain evidence="10">NBRC 6742</strain>
    </source>
</reference>
<dbReference type="InterPro" id="IPR036961">
    <property type="entry name" value="Kinesin_motor_dom_sf"/>
</dbReference>
<dbReference type="PROSITE" id="PS50067">
    <property type="entry name" value="KINESIN_MOTOR_2"/>
    <property type="match status" value="1"/>
</dbReference>
<evidence type="ECO:0000256" key="7">
    <source>
        <dbReference type="SAM" id="Coils"/>
    </source>
</evidence>
<evidence type="ECO:0000313" key="11">
    <source>
        <dbReference type="Proteomes" id="UP000053815"/>
    </source>
</evidence>
<gene>
    <name evidence="10" type="ORF">MAM1_0330c09749</name>
</gene>
<evidence type="ECO:0000256" key="5">
    <source>
        <dbReference type="PROSITE-ProRule" id="PRU00283"/>
    </source>
</evidence>
<feature type="compositionally biased region" description="Low complexity" evidence="8">
    <location>
        <begin position="402"/>
        <end position="422"/>
    </location>
</feature>
<dbReference type="GO" id="GO:0003777">
    <property type="term" value="F:microtubule motor activity"/>
    <property type="evidence" value="ECO:0007669"/>
    <property type="project" value="InterPro"/>
</dbReference>
<feature type="coiled-coil region" evidence="7">
    <location>
        <begin position="248"/>
        <end position="275"/>
    </location>
</feature>
<evidence type="ECO:0000256" key="3">
    <source>
        <dbReference type="ARBA" id="ARBA00023054"/>
    </source>
</evidence>
<name>A0A0C9MHI9_9FUNG</name>
<dbReference type="Proteomes" id="UP000053815">
    <property type="component" value="Unassembled WGS sequence"/>
</dbReference>
<feature type="domain" description="Kinesin motor" evidence="9">
    <location>
        <begin position="1"/>
        <end position="233"/>
    </location>
</feature>
<organism evidence="10">
    <name type="scientific">Mucor ambiguus</name>
    <dbReference type="NCBI Taxonomy" id="91626"/>
    <lineage>
        <taxon>Eukaryota</taxon>
        <taxon>Fungi</taxon>
        <taxon>Fungi incertae sedis</taxon>
        <taxon>Mucoromycota</taxon>
        <taxon>Mucoromycotina</taxon>
        <taxon>Mucoromycetes</taxon>
        <taxon>Mucorales</taxon>
        <taxon>Mucorineae</taxon>
        <taxon>Mucoraceae</taxon>
        <taxon>Mucor</taxon>
    </lineage>
</organism>
<dbReference type="GO" id="GO:0005874">
    <property type="term" value="C:microtubule"/>
    <property type="evidence" value="ECO:0007669"/>
    <property type="project" value="UniProtKB-KW"/>
</dbReference>
<protein>
    <recommendedName>
        <fullName evidence="6">Kinesin-like protein</fullName>
    </recommendedName>
</protein>
<keyword evidence="6" id="KW-0493">Microtubule</keyword>
<dbReference type="SUPFAM" id="SSF52540">
    <property type="entry name" value="P-loop containing nucleoside triphosphate hydrolases"/>
    <property type="match status" value="1"/>
</dbReference>
<dbReference type="PRINTS" id="PR00380">
    <property type="entry name" value="KINESINHEAVY"/>
</dbReference>
<sequence length="696" mass="76853">MSSSGTEKEPGVIPRAVQDVFSYIEEDTNGREYLLRVSYMEIYNEKIKDLLCVENTSPEIIEDKKGVYVRNLKEVIVKTSEEVMNCIKEGEGNRHISATDYNERSSRSHTIFQLVIESRSKGIPNSANRGVRLSQLNLIDLAGSEKVATDVERRKEGAYINKSLLTLGNVISKLTSDEPASHIPFRNSKLTRILQAALSGNARISVICTINPTFASKDESLNTLRFAQRAKLVKTAAKMTRILDNSELQNCLLQIAKLQTEMQEKNDLEAETRERLTNLLGLILTSSKDHEDNEDREGSEMYARLSNITSDDLKNDATMRDVVARCEEGIAAQVTAHNKQMAKMINTLESMQDMIHVMEAARDKHQDALAKRDAHIDKLEQELFQVKASTMTRPSKMPVSGPSTSASSSTSKKPAASNPKKTMTPSAPNLDMLTAAVQLATQKITEAISNGLQLNTNSNLDDDDYDMLSASSSTDLLSTANISTAIHSIIRKVLLSSSSDTNNNKNNNDNNIMSQHDIDSDTSAITKVIQNAVQNAAANEAVAPTATTSGDNHATEFTPIQEAVSFVRSSTSSSFIMESAVFIDEEEEPMDASVEEADLPHLVQEDEEDVDGEDTTFSETDATDVLTDDEGEFSSVDEFVQHKLDKHQLVPSNNTKVSPTRYEPYTASIRQPSVLPVLFNRWTLFAAIVFVLSQLP</sequence>
<dbReference type="InterPro" id="IPR027640">
    <property type="entry name" value="Kinesin-like_fam"/>
</dbReference>
<evidence type="ECO:0000256" key="4">
    <source>
        <dbReference type="ARBA" id="ARBA00023175"/>
    </source>
</evidence>
<accession>A0A0C9MHI9</accession>
<dbReference type="GO" id="GO:0007018">
    <property type="term" value="P:microtubule-based movement"/>
    <property type="evidence" value="ECO:0007669"/>
    <property type="project" value="InterPro"/>
</dbReference>
<dbReference type="AlphaFoldDB" id="A0A0C9MHI9"/>
<dbReference type="PANTHER" id="PTHR47968">
    <property type="entry name" value="CENTROMERE PROTEIN E"/>
    <property type="match status" value="1"/>
</dbReference>
<proteinExistence type="inferred from homology"/>
<dbReference type="PROSITE" id="PS00411">
    <property type="entry name" value="KINESIN_MOTOR_1"/>
    <property type="match status" value="1"/>
</dbReference>
<dbReference type="EMBL" id="DF836619">
    <property type="protein sequence ID" value="GAN10211.1"/>
    <property type="molecule type" value="Genomic_DNA"/>
</dbReference>
<dbReference type="InterPro" id="IPR001752">
    <property type="entry name" value="Kinesin_motor_dom"/>
</dbReference>
<evidence type="ECO:0000256" key="2">
    <source>
        <dbReference type="ARBA" id="ARBA00022840"/>
    </source>
</evidence>
<keyword evidence="4 6" id="KW-0505">Motor protein</keyword>
<keyword evidence="1 6" id="KW-0547">Nucleotide-binding</keyword>
<dbReference type="OrthoDB" id="3176171at2759"/>
<keyword evidence="11" id="KW-1185">Reference proteome</keyword>
<dbReference type="Gene3D" id="3.40.850.10">
    <property type="entry name" value="Kinesin motor domain"/>
    <property type="match status" value="1"/>
</dbReference>
<feature type="region of interest" description="Disordered" evidence="8">
    <location>
        <begin position="389"/>
        <end position="427"/>
    </location>
</feature>
<dbReference type="Pfam" id="PF00225">
    <property type="entry name" value="Kinesin"/>
    <property type="match status" value="1"/>
</dbReference>
<dbReference type="InterPro" id="IPR027417">
    <property type="entry name" value="P-loop_NTPase"/>
</dbReference>
<dbReference type="PANTHER" id="PTHR47968:SF75">
    <property type="entry name" value="CENTROMERE-ASSOCIATED PROTEIN E"/>
    <property type="match status" value="1"/>
</dbReference>
<dbReference type="InterPro" id="IPR019821">
    <property type="entry name" value="Kinesin_motor_CS"/>
</dbReference>
<comment type="similarity">
    <text evidence="5 6">Belongs to the TRAFAC class myosin-kinesin ATPase superfamily. Kinesin family.</text>
</comment>
<evidence type="ECO:0000256" key="8">
    <source>
        <dbReference type="SAM" id="MobiDB-lite"/>
    </source>
</evidence>
<evidence type="ECO:0000256" key="1">
    <source>
        <dbReference type="ARBA" id="ARBA00022741"/>
    </source>
</evidence>
<evidence type="ECO:0000259" key="9">
    <source>
        <dbReference type="PROSITE" id="PS50067"/>
    </source>
</evidence>